<feature type="region of interest" description="Disordered" evidence="1">
    <location>
        <begin position="114"/>
        <end position="156"/>
    </location>
</feature>
<name>A0A2K4ZGU7_9FIRM</name>
<gene>
    <name evidence="2" type="ORF">AMURIS_02408</name>
</gene>
<reference evidence="2 3" key="1">
    <citation type="submission" date="2018-01" db="EMBL/GenBank/DDBJ databases">
        <authorList>
            <person name="Gaut B.S."/>
            <person name="Morton B.R."/>
            <person name="Clegg M.T."/>
            <person name="Duvall M.R."/>
        </authorList>
    </citation>
    <scope>NUCLEOTIDE SEQUENCE [LARGE SCALE GENOMIC DNA]</scope>
    <source>
        <strain evidence="2">GP69</strain>
    </source>
</reference>
<accession>A0A2K4ZGU7</accession>
<sequence>MGVRFRDRLTPEGQRFFRELAELKELEVRVGFQRGKSQEEDGTDMCDVAAFNELGTDHIPARPFIRQSVDDNESKINSFLKEEVKDFAQGKSAEQILKEIGIFQKDLMQDKITSGSFAPNAESTIKKKGSSKPLVDTGRMRQSVNYVIQKKGSGDD</sequence>
<dbReference type="AlphaFoldDB" id="A0A2K4ZGU7"/>
<keyword evidence="3" id="KW-1185">Reference proteome</keyword>
<feature type="compositionally biased region" description="Polar residues" evidence="1">
    <location>
        <begin position="114"/>
        <end position="123"/>
    </location>
</feature>
<evidence type="ECO:0000313" key="3">
    <source>
        <dbReference type="Proteomes" id="UP000236311"/>
    </source>
</evidence>
<dbReference type="OrthoDB" id="8612906at2"/>
<dbReference type="Proteomes" id="UP000236311">
    <property type="component" value="Unassembled WGS sequence"/>
</dbReference>
<evidence type="ECO:0000256" key="1">
    <source>
        <dbReference type="SAM" id="MobiDB-lite"/>
    </source>
</evidence>
<dbReference type="RefSeq" id="WP_103239774.1">
    <property type="nucleotide sequence ID" value="NZ_JANJZD010000010.1"/>
</dbReference>
<protein>
    <submittedName>
        <fullName evidence="2">Uncharacterized protein</fullName>
    </submittedName>
</protein>
<evidence type="ECO:0000313" key="2">
    <source>
        <dbReference type="EMBL" id="SOY29687.1"/>
    </source>
</evidence>
<proteinExistence type="predicted"/>
<organism evidence="2 3">
    <name type="scientific">Acetatifactor muris</name>
    <dbReference type="NCBI Taxonomy" id="879566"/>
    <lineage>
        <taxon>Bacteria</taxon>
        <taxon>Bacillati</taxon>
        <taxon>Bacillota</taxon>
        <taxon>Clostridia</taxon>
        <taxon>Lachnospirales</taxon>
        <taxon>Lachnospiraceae</taxon>
        <taxon>Acetatifactor</taxon>
    </lineage>
</organism>
<dbReference type="EMBL" id="OFSM01000011">
    <property type="protein sequence ID" value="SOY29687.1"/>
    <property type="molecule type" value="Genomic_DNA"/>
</dbReference>